<dbReference type="Proteomes" id="UP000029392">
    <property type="component" value="Unassembled WGS sequence"/>
</dbReference>
<accession>A0A091BJV2</accession>
<sequence>MLPAETLPLAQRMAELQRWSEAGHPEASCRLAIERMRCRMLRARPQEAGPSDYEERLEQEGNLEAANALAEAQLLRIQQTAACREANPGTEVGALALLAPAAAAGHAPSQVLYFSIGKQFRFQRGIYQHPGFDAWRRDAARHLFAAAQAGEPEAASALARALGNDSDLGDGLVPDDARAAYVQRVLADRLFGRETHSSWAQRAGFDDAERAQLEAEAARLHAQRFAGRRFRDRQLDASAPHRLPALTASDFCGPPIPL</sequence>
<evidence type="ECO:0000313" key="2">
    <source>
        <dbReference type="Proteomes" id="UP000029392"/>
    </source>
</evidence>
<organism evidence="1 2">
    <name type="scientific">Arenimonas malthae CC-JY-1</name>
    <dbReference type="NCBI Taxonomy" id="1384054"/>
    <lineage>
        <taxon>Bacteria</taxon>
        <taxon>Pseudomonadati</taxon>
        <taxon>Pseudomonadota</taxon>
        <taxon>Gammaproteobacteria</taxon>
        <taxon>Lysobacterales</taxon>
        <taxon>Lysobacteraceae</taxon>
        <taxon>Arenimonas</taxon>
    </lineage>
</organism>
<dbReference type="AlphaFoldDB" id="A0A091BJV2"/>
<comment type="caution">
    <text evidence="1">The sequence shown here is derived from an EMBL/GenBank/DDBJ whole genome shotgun (WGS) entry which is preliminary data.</text>
</comment>
<dbReference type="PATRIC" id="fig|1384054.3.peg.523"/>
<name>A0A091BJV2_9GAMM</name>
<keyword evidence="2" id="KW-1185">Reference proteome</keyword>
<evidence type="ECO:0000313" key="1">
    <source>
        <dbReference type="EMBL" id="KFN51817.1"/>
    </source>
</evidence>
<gene>
    <name evidence="1" type="ORF">N790_13925</name>
</gene>
<dbReference type="STRING" id="1384054.N790_13925"/>
<reference evidence="1 2" key="1">
    <citation type="submission" date="2013-09" db="EMBL/GenBank/DDBJ databases">
        <title>Genome sequencing of Arenimonas malthae.</title>
        <authorList>
            <person name="Chen F."/>
            <person name="Wang G."/>
        </authorList>
    </citation>
    <scope>NUCLEOTIDE SEQUENCE [LARGE SCALE GENOMIC DNA]</scope>
    <source>
        <strain evidence="1 2">CC-JY-1</strain>
    </source>
</reference>
<dbReference type="EMBL" id="AVCH01000033">
    <property type="protein sequence ID" value="KFN51817.1"/>
    <property type="molecule type" value="Genomic_DNA"/>
</dbReference>
<dbReference type="OrthoDB" id="5975446at2"/>
<proteinExistence type="predicted"/>
<protein>
    <submittedName>
        <fullName evidence="1">Uncharacterized protein</fullName>
    </submittedName>
</protein>